<dbReference type="GO" id="GO:0005524">
    <property type="term" value="F:ATP binding"/>
    <property type="evidence" value="ECO:0007669"/>
    <property type="project" value="UniProtKB-KW"/>
</dbReference>
<dbReference type="Pfam" id="PF22590">
    <property type="entry name" value="Cas3-like_C_2"/>
    <property type="match status" value="1"/>
</dbReference>
<dbReference type="GO" id="GO:0004518">
    <property type="term" value="F:nuclease activity"/>
    <property type="evidence" value="ECO:0007669"/>
    <property type="project" value="UniProtKB-KW"/>
</dbReference>
<evidence type="ECO:0000256" key="4">
    <source>
        <dbReference type="ARBA" id="ARBA00022723"/>
    </source>
</evidence>
<dbReference type="GeneID" id="62499258"/>
<dbReference type="GO" id="GO:0016787">
    <property type="term" value="F:hydrolase activity"/>
    <property type="evidence" value="ECO:0007669"/>
    <property type="project" value="UniProtKB-KW"/>
</dbReference>
<dbReference type="InterPro" id="IPR027417">
    <property type="entry name" value="P-loop_NTPase"/>
</dbReference>
<dbReference type="GO" id="GO:0051607">
    <property type="term" value="P:defense response to virus"/>
    <property type="evidence" value="ECO:0007669"/>
    <property type="project" value="UniProtKB-KW"/>
</dbReference>
<keyword evidence="8" id="KW-0067">ATP-binding</keyword>
<dbReference type="AlphaFoldDB" id="A0A150LDC3"/>
<dbReference type="OrthoDB" id="9810236at2"/>
<keyword evidence="9" id="KW-0051">Antiviral defense</keyword>
<dbReference type="SUPFAM" id="SSF52540">
    <property type="entry name" value="P-loop containing nucleoside triphosphate hydrolases"/>
    <property type="match status" value="1"/>
</dbReference>
<dbReference type="NCBIfam" id="TIGR01587">
    <property type="entry name" value="cas3_core"/>
    <property type="match status" value="1"/>
</dbReference>
<sequence length="730" mass="84848">MIYYAKSDPVETIKEHTDQLLIRYETLKSLYKHVLPLSERDWEILKIAVEYHDVGKTDIVFQNKIRKKLNKPLLEAKANYQVEHNFLSVIAIPFQDFAISGEEGRLLSQVIAFHHERGSEPKFSEIEKNYKLNILPYRDVIKKELHIVIDEKIRLSKLYFIKHQKRILPIDGILFKRYVLLKGLLHRLDHAASAHVPIELANEMDIGVYVQSFIQKTFPLGINELQKFTKDHQKEHVVVIAQTGMGKTEAGLLWLGNRKGFFTLPLRVSINSMYQRIVDSTKIAISKRNEEYGEMATGLLHSTSLDYLYDQEEANDQVLEKVHSQSKEFANKLIITTIDQILKFPFYYLGFEKEIATVATAKVIVDELQAYNPRIAAMLIRAMVIIDQFGGSFMIMTATLPDFYFKALQREMKDPRTPIAYKSFIDDSKKRHNIKIEDLSIIDSTIIDKAVKEGEVRKVIIICNTIKRAREVYQSIFEKNKNVCLLHSKFTKKDRNKLEDNLLLFAENHNTPGIWITTQIVEASLDIDFDFLITEMSSLDSQFQRYGRCNRKGKKSISEPNILVCMKDVSGIGNVYYDEIYSRSCTILNQQGEGVILESTKQMMIYELYNEESLSGTKFKKEFDDTLKQLRDRPLYEIRKSKAQDLLRDIQQVQAIPIRYKDCADIKDAFIKWQQASTKTEKRKARYIIEQFTVPVNLYSKKNRGLLSDFPLIKGLYYIDREYSEQIGLV</sequence>
<dbReference type="CDD" id="cd09641">
    <property type="entry name" value="Cas3''_I"/>
    <property type="match status" value="1"/>
</dbReference>
<dbReference type="EMBL" id="LQYN01000019">
    <property type="protein sequence ID" value="KYD09966.1"/>
    <property type="molecule type" value="Genomic_DNA"/>
</dbReference>
<keyword evidence="6" id="KW-0378">Hydrolase</keyword>
<keyword evidence="3" id="KW-0540">Nuclease</keyword>
<dbReference type="NCBIfam" id="TIGR01596">
    <property type="entry name" value="cas3_HD"/>
    <property type="match status" value="1"/>
</dbReference>
<dbReference type="RefSeq" id="WP_066228060.1">
    <property type="nucleotide sequence ID" value="NZ_JARMSX010000008.1"/>
</dbReference>
<keyword evidence="7" id="KW-0347">Helicase</keyword>
<dbReference type="InterPro" id="IPR054712">
    <property type="entry name" value="Cas3-like_dom"/>
</dbReference>
<dbReference type="PATRIC" id="fig|46224.3.peg.1430"/>
<keyword evidence="11" id="KW-1185">Reference proteome</keyword>
<evidence type="ECO:0000256" key="7">
    <source>
        <dbReference type="ARBA" id="ARBA00022806"/>
    </source>
</evidence>
<dbReference type="GO" id="GO:0003723">
    <property type="term" value="F:RNA binding"/>
    <property type="evidence" value="ECO:0007669"/>
    <property type="project" value="TreeGrafter"/>
</dbReference>
<evidence type="ECO:0000256" key="3">
    <source>
        <dbReference type="ARBA" id="ARBA00022722"/>
    </source>
</evidence>
<evidence type="ECO:0000313" key="11">
    <source>
        <dbReference type="Proteomes" id="UP000075666"/>
    </source>
</evidence>
<accession>A0A150LDC3</accession>
<proteinExistence type="inferred from homology"/>
<dbReference type="GO" id="GO:0046872">
    <property type="term" value="F:metal ion binding"/>
    <property type="evidence" value="ECO:0007669"/>
    <property type="project" value="UniProtKB-KW"/>
</dbReference>
<keyword evidence="4" id="KW-0479">Metal-binding</keyword>
<keyword evidence="5" id="KW-0547">Nucleotide-binding</keyword>
<dbReference type="Pfam" id="PF00270">
    <property type="entry name" value="DEAD"/>
    <property type="match status" value="1"/>
</dbReference>
<dbReference type="Proteomes" id="UP000075666">
    <property type="component" value="Unassembled WGS sequence"/>
</dbReference>
<dbReference type="InterPro" id="IPR038257">
    <property type="entry name" value="CRISPR-assoc_Cas3_HD_sf"/>
</dbReference>
<evidence type="ECO:0000256" key="1">
    <source>
        <dbReference type="ARBA" id="ARBA00006847"/>
    </source>
</evidence>
<dbReference type="Gene3D" id="1.10.3210.30">
    <property type="match status" value="1"/>
</dbReference>
<evidence type="ECO:0000256" key="2">
    <source>
        <dbReference type="ARBA" id="ARBA00009046"/>
    </source>
</evidence>
<dbReference type="InterPro" id="IPR050547">
    <property type="entry name" value="DEAD_box_RNA_helicases"/>
</dbReference>
<evidence type="ECO:0000256" key="5">
    <source>
        <dbReference type="ARBA" id="ARBA00022741"/>
    </source>
</evidence>
<evidence type="ECO:0000313" key="10">
    <source>
        <dbReference type="EMBL" id="KYD09966.1"/>
    </source>
</evidence>
<comment type="similarity">
    <text evidence="2">In the central section; belongs to the CRISPR-associated helicase Cas3 family.</text>
</comment>
<reference evidence="10 11" key="1">
    <citation type="submission" date="2016-01" db="EMBL/GenBank/DDBJ databases">
        <title>Genome Sequences of Twelve Sporeforming Bacillus Species Isolated from Foods.</title>
        <authorList>
            <person name="Berendsen E.M."/>
            <person name="Wells-Bennik M.H."/>
            <person name="Krawcyk A.O."/>
            <person name="De Jong A."/>
            <person name="Holsappel S."/>
            <person name="Eijlander R.T."/>
            <person name="Kuipers O.P."/>
        </authorList>
    </citation>
    <scope>NUCLEOTIDE SEQUENCE [LARGE SCALE GENOMIC DNA]</scope>
    <source>
        <strain evidence="10 11">B4102</strain>
    </source>
</reference>
<dbReference type="PROSITE" id="PS51643">
    <property type="entry name" value="HD_CAS3"/>
    <property type="match status" value="1"/>
</dbReference>
<name>A0A150LDC3_9BACI</name>
<comment type="caution">
    <text evidence="10">The sequence shown here is derived from an EMBL/GenBank/DDBJ whole genome shotgun (WGS) entry which is preliminary data.</text>
</comment>
<dbReference type="GO" id="GO:0003724">
    <property type="term" value="F:RNA helicase activity"/>
    <property type="evidence" value="ECO:0007669"/>
    <property type="project" value="TreeGrafter"/>
</dbReference>
<gene>
    <name evidence="10" type="ORF">B4102_2379</name>
</gene>
<dbReference type="InterPro" id="IPR011545">
    <property type="entry name" value="DEAD/DEAH_box_helicase_dom"/>
</dbReference>
<evidence type="ECO:0000256" key="8">
    <source>
        <dbReference type="ARBA" id="ARBA00022840"/>
    </source>
</evidence>
<organism evidence="10 11">
    <name type="scientific">Heyndrickxia sporothermodurans</name>
    <dbReference type="NCBI Taxonomy" id="46224"/>
    <lineage>
        <taxon>Bacteria</taxon>
        <taxon>Bacillati</taxon>
        <taxon>Bacillota</taxon>
        <taxon>Bacilli</taxon>
        <taxon>Bacillales</taxon>
        <taxon>Bacillaceae</taxon>
        <taxon>Heyndrickxia</taxon>
    </lineage>
</organism>
<dbReference type="Gene3D" id="3.40.50.300">
    <property type="entry name" value="P-loop containing nucleotide triphosphate hydrolases"/>
    <property type="match status" value="2"/>
</dbReference>
<dbReference type="InterPro" id="IPR006483">
    <property type="entry name" value="CRISPR-assoc_Cas3_HD"/>
</dbReference>
<protein>
    <submittedName>
        <fullName evidence="10">Uncharacterized protein</fullName>
    </submittedName>
</protein>
<comment type="similarity">
    <text evidence="1">In the N-terminal section; belongs to the CRISPR-associated nuclease Cas3-HD family.</text>
</comment>
<evidence type="ECO:0000256" key="9">
    <source>
        <dbReference type="ARBA" id="ARBA00023118"/>
    </source>
</evidence>
<dbReference type="PANTHER" id="PTHR47963">
    <property type="entry name" value="DEAD-BOX ATP-DEPENDENT RNA HELICASE 47, MITOCHONDRIAL"/>
    <property type="match status" value="1"/>
</dbReference>
<evidence type="ECO:0000256" key="6">
    <source>
        <dbReference type="ARBA" id="ARBA00022801"/>
    </source>
</evidence>
<dbReference type="InterPro" id="IPR006474">
    <property type="entry name" value="Helicase_Cas3_CRISPR-ass_core"/>
</dbReference>
<dbReference type="PANTHER" id="PTHR47963:SF9">
    <property type="entry name" value="CRISPR-ASSOCIATED ENDONUCLEASE_HELICASE CAS3"/>
    <property type="match status" value="1"/>
</dbReference>
<dbReference type="STRING" id="46224.B4102_2379"/>